<dbReference type="RefSeq" id="XP_040743291.1">
    <property type="nucleotide sequence ID" value="XM_040884661.1"/>
</dbReference>
<protein>
    <submittedName>
        <fullName evidence="1">Uncharacterized protein</fullName>
    </submittedName>
</protein>
<dbReference type="AlphaFoldDB" id="A0A1Y1W7U6"/>
<dbReference type="InterPro" id="IPR008979">
    <property type="entry name" value="Galactose-bd-like_sf"/>
</dbReference>
<dbReference type="OrthoDB" id="10052260at2759"/>
<dbReference type="STRING" id="61395.A0A1Y1W7U6"/>
<comment type="caution">
    <text evidence="1">The sequence shown here is derived from an EMBL/GenBank/DDBJ whole genome shotgun (WGS) entry which is preliminary data.</text>
</comment>
<proteinExistence type="predicted"/>
<organism evidence="1 2">
    <name type="scientific">Linderina pennispora</name>
    <dbReference type="NCBI Taxonomy" id="61395"/>
    <lineage>
        <taxon>Eukaryota</taxon>
        <taxon>Fungi</taxon>
        <taxon>Fungi incertae sedis</taxon>
        <taxon>Zoopagomycota</taxon>
        <taxon>Kickxellomycotina</taxon>
        <taxon>Kickxellomycetes</taxon>
        <taxon>Kickxellales</taxon>
        <taxon>Kickxellaceae</taxon>
        <taxon>Linderina</taxon>
    </lineage>
</organism>
<dbReference type="GeneID" id="63801309"/>
<dbReference type="EMBL" id="MCFD01000007">
    <property type="protein sequence ID" value="ORX69603.1"/>
    <property type="molecule type" value="Genomic_DNA"/>
</dbReference>
<sequence>MSSLTPLISKCKVSSVLNRDAKSFGKAHLFDASLETCWNSDQGSPQYILVEFAQPVKINSVLIQFQGGFVGKDIELIDAIKAAKICNLYADDNNKLQSFDVPQEEAVIGRSRIKILFNQSTDFYGRIVIYSLDFVGSTA</sequence>
<name>A0A1Y1W7U6_9FUNG</name>
<gene>
    <name evidence="1" type="ORF">DL89DRAFT_223864</name>
</gene>
<dbReference type="Gene3D" id="2.60.120.260">
    <property type="entry name" value="Galactose-binding domain-like"/>
    <property type="match status" value="1"/>
</dbReference>
<dbReference type="SUPFAM" id="SSF49785">
    <property type="entry name" value="Galactose-binding domain-like"/>
    <property type="match status" value="1"/>
</dbReference>
<reference evidence="1 2" key="1">
    <citation type="submission" date="2016-07" db="EMBL/GenBank/DDBJ databases">
        <title>Pervasive Adenine N6-methylation of Active Genes in Fungi.</title>
        <authorList>
            <consortium name="DOE Joint Genome Institute"/>
            <person name="Mondo S.J."/>
            <person name="Dannebaum R.O."/>
            <person name="Kuo R.C."/>
            <person name="Labutti K."/>
            <person name="Haridas S."/>
            <person name="Kuo A."/>
            <person name="Salamov A."/>
            <person name="Ahrendt S.R."/>
            <person name="Lipzen A."/>
            <person name="Sullivan W."/>
            <person name="Andreopoulos W.B."/>
            <person name="Clum A."/>
            <person name="Lindquist E."/>
            <person name="Daum C."/>
            <person name="Ramamoorthy G.K."/>
            <person name="Gryganskyi A."/>
            <person name="Culley D."/>
            <person name="Magnuson J.K."/>
            <person name="James T.Y."/>
            <person name="O'Malley M.A."/>
            <person name="Stajich J.E."/>
            <person name="Spatafora J.W."/>
            <person name="Visel A."/>
            <person name="Grigoriev I.V."/>
        </authorList>
    </citation>
    <scope>NUCLEOTIDE SEQUENCE [LARGE SCALE GENOMIC DNA]</scope>
    <source>
        <strain evidence="1 2">ATCC 12442</strain>
    </source>
</reference>
<dbReference type="Proteomes" id="UP000193922">
    <property type="component" value="Unassembled WGS sequence"/>
</dbReference>
<accession>A0A1Y1W7U6</accession>
<evidence type="ECO:0000313" key="2">
    <source>
        <dbReference type="Proteomes" id="UP000193922"/>
    </source>
</evidence>
<keyword evidence="2" id="KW-1185">Reference proteome</keyword>
<evidence type="ECO:0000313" key="1">
    <source>
        <dbReference type="EMBL" id="ORX69603.1"/>
    </source>
</evidence>